<dbReference type="SUPFAM" id="SSF56935">
    <property type="entry name" value="Porins"/>
    <property type="match status" value="1"/>
</dbReference>
<keyword evidence="7 9" id="KW-0472">Membrane</keyword>
<dbReference type="InterPro" id="IPR000531">
    <property type="entry name" value="Beta-barrel_TonB"/>
</dbReference>
<keyword evidence="4 9" id="KW-0812">Transmembrane</keyword>
<evidence type="ECO:0000256" key="5">
    <source>
        <dbReference type="ARBA" id="ARBA00022729"/>
    </source>
</evidence>
<dbReference type="GO" id="GO:0044718">
    <property type="term" value="P:siderophore transmembrane transport"/>
    <property type="evidence" value="ECO:0007669"/>
    <property type="project" value="TreeGrafter"/>
</dbReference>
<dbReference type="Proteomes" id="UP000016842">
    <property type="component" value="Unassembled WGS sequence"/>
</dbReference>
<dbReference type="AlphaFoldDB" id="U4V941"/>
<evidence type="ECO:0000313" key="11">
    <source>
        <dbReference type="EMBL" id="ERM01533.1"/>
    </source>
</evidence>
<dbReference type="EMBL" id="ASXJ01000157">
    <property type="protein sequence ID" value="ERM01533.1"/>
    <property type="molecule type" value="Genomic_DNA"/>
</dbReference>
<keyword evidence="8 9" id="KW-0998">Cell outer membrane</keyword>
<proteinExistence type="inferred from homology"/>
<dbReference type="GO" id="GO:0009279">
    <property type="term" value="C:cell outer membrane"/>
    <property type="evidence" value="ECO:0007669"/>
    <property type="project" value="UniProtKB-SubCell"/>
</dbReference>
<keyword evidence="3 9" id="KW-1134">Transmembrane beta strand</keyword>
<evidence type="ECO:0000256" key="2">
    <source>
        <dbReference type="ARBA" id="ARBA00022448"/>
    </source>
</evidence>
<evidence type="ECO:0000256" key="7">
    <source>
        <dbReference type="ARBA" id="ARBA00023136"/>
    </source>
</evidence>
<dbReference type="InterPro" id="IPR039426">
    <property type="entry name" value="TonB-dep_rcpt-like"/>
</dbReference>
<evidence type="ECO:0000256" key="9">
    <source>
        <dbReference type="PROSITE-ProRule" id="PRU01360"/>
    </source>
</evidence>
<accession>U4V941</accession>
<gene>
    <name evidence="11" type="ORF">Q644_21145</name>
</gene>
<comment type="subcellular location">
    <subcellularLocation>
        <location evidence="1 9">Cell outer membrane</location>
        <topology evidence="1 9">Multi-pass membrane protein</topology>
    </subcellularLocation>
</comment>
<evidence type="ECO:0000256" key="6">
    <source>
        <dbReference type="ARBA" id="ARBA00023077"/>
    </source>
</evidence>
<evidence type="ECO:0000256" key="3">
    <source>
        <dbReference type="ARBA" id="ARBA00022452"/>
    </source>
</evidence>
<dbReference type="PATRIC" id="fig|1337887.3.peg.2941"/>
<keyword evidence="5" id="KW-0732">Signal</keyword>
<evidence type="ECO:0000256" key="4">
    <source>
        <dbReference type="ARBA" id="ARBA00022692"/>
    </source>
</evidence>
<dbReference type="GO" id="GO:0015344">
    <property type="term" value="F:siderophore uptake transmembrane transporter activity"/>
    <property type="evidence" value="ECO:0007669"/>
    <property type="project" value="TreeGrafter"/>
</dbReference>
<organism evidence="11 12">
    <name type="scientific">Brucella intermedia 229E</name>
    <dbReference type="NCBI Taxonomy" id="1337887"/>
    <lineage>
        <taxon>Bacteria</taxon>
        <taxon>Pseudomonadati</taxon>
        <taxon>Pseudomonadota</taxon>
        <taxon>Alphaproteobacteria</taxon>
        <taxon>Hyphomicrobiales</taxon>
        <taxon>Brucellaceae</taxon>
        <taxon>Brucella/Ochrobactrum group</taxon>
        <taxon>Brucella</taxon>
    </lineage>
</organism>
<evidence type="ECO:0000313" key="12">
    <source>
        <dbReference type="Proteomes" id="UP000016842"/>
    </source>
</evidence>
<comment type="similarity">
    <text evidence="9">Belongs to the TonB-dependent receptor family.</text>
</comment>
<dbReference type="InterPro" id="IPR036942">
    <property type="entry name" value="Beta-barrel_TonB_sf"/>
</dbReference>
<sequence length="227" mass="25525">MIIGDPDLQPEKSTSYEASVLWDNQSGLRLGATYFYTDFKDKISNALITDANGDPVRWSEDPNYRLWYSFNIDEAVMQGVELTFNWEATDTITLRGNYTYTDSEQQTGDYKGLPLARTPKHMASLRADWITPVEGLSAWAAGNYHGEETNAGARIGTAGEPVYRNGKVVARKYKPYATFDIGGSYDFSENVTLNAAVYNIFDKKVDVDDFNSVVDGRRLWVGMTSRF</sequence>
<dbReference type="PROSITE" id="PS52016">
    <property type="entry name" value="TONB_DEPENDENT_REC_3"/>
    <property type="match status" value="1"/>
</dbReference>
<feature type="domain" description="TonB-dependent receptor-like beta-barrel" evidence="10">
    <location>
        <begin position="3"/>
        <end position="200"/>
    </location>
</feature>
<dbReference type="PANTHER" id="PTHR30069">
    <property type="entry name" value="TONB-DEPENDENT OUTER MEMBRANE RECEPTOR"/>
    <property type="match status" value="1"/>
</dbReference>
<keyword evidence="2 9" id="KW-0813">Transport</keyword>
<evidence type="ECO:0000259" key="10">
    <source>
        <dbReference type="Pfam" id="PF00593"/>
    </source>
</evidence>
<dbReference type="Pfam" id="PF00593">
    <property type="entry name" value="TonB_dep_Rec_b-barrel"/>
    <property type="match status" value="1"/>
</dbReference>
<dbReference type="Gene3D" id="2.40.170.20">
    <property type="entry name" value="TonB-dependent receptor, beta-barrel domain"/>
    <property type="match status" value="1"/>
</dbReference>
<dbReference type="PANTHER" id="PTHR30069:SF53">
    <property type="entry name" value="COLICIN I RECEPTOR-RELATED"/>
    <property type="match status" value="1"/>
</dbReference>
<evidence type="ECO:0000256" key="1">
    <source>
        <dbReference type="ARBA" id="ARBA00004571"/>
    </source>
</evidence>
<reference evidence="11 12" key="1">
    <citation type="journal article" date="2014" name="FEMS Microbiol. Lett.">
        <title>Genome sequencing analysis reveals virulence-related gene content of Ochrobactrum intermedium strain 229E, a urease-positive strain isolated from the human gastric niche.</title>
        <authorList>
            <person name="Kulkarni G.J."/>
            <person name="Shetty S."/>
            <person name="Dharne M.S."/>
            <person name="Shouche Y.S."/>
        </authorList>
    </citation>
    <scope>NUCLEOTIDE SEQUENCE [LARGE SCALE GENOMIC DNA]</scope>
    <source>
        <strain evidence="11 12">229E</strain>
    </source>
</reference>
<comment type="caution">
    <text evidence="11">The sequence shown here is derived from an EMBL/GenBank/DDBJ whole genome shotgun (WGS) entry which is preliminary data.</text>
</comment>
<name>U4V941_9HYPH</name>
<keyword evidence="6" id="KW-0798">TonB box</keyword>
<evidence type="ECO:0000256" key="8">
    <source>
        <dbReference type="ARBA" id="ARBA00023237"/>
    </source>
</evidence>
<protein>
    <recommendedName>
        <fullName evidence="10">TonB-dependent receptor-like beta-barrel domain-containing protein</fullName>
    </recommendedName>
</protein>